<accession>A0ABV8RZY7</accession>
<evidence type="ECO:0000259" key="7">
    <source>
        <dbReference type="PROSITE" id="PS51755"/>
    </source>
</evidence>
<dbReference type="Gene3D" id="1.10.10.10">
    <property type="entry name" value="Winged helix-like DNA-binding domain superfamily/Winged helix DNA-binding domain"/>
    <property type="match status" value="1"/>
</dbReference>
<evidence type="ECO:0000256" key="5">
    <source>
        <dbReference type="PROSITE-ProRule" id="PRU01091"/>
    </source>
</evidence>
<dbReference type="InterPro" id="IPR016032">
    <property type="entry name" value="Sig_transdc_resp-reg_C-effctor"/>
</dbReference>
<dbReference type="PANTHER" id="PTHR48111:SF67">
    <property type="entry name" value="TRANSCRIPTIONAL REGULATORY PROTEIN TCTD"/>
    <property type="match status" value="1"/>
</dbReference>
<dbReference type="SUPFAM" id="SSF46894">
    <property type="entry name" value="C-terminal effector domain of the bipartite response regulators"/>
    <property type="match status" value="1"/>
</dbReference>
<dbReference type="InterPro" id="IPR036388">
    <property type="entry name" value="WH-like_DNA-bd_sf"/>
</dbReference>
<dbReference type="CDD" id="cd00156">
    <property type="entry name" value="REC"/>
    <property type="match status" value="1"/>
</dbReference>
<keyword evidence="1" id="KW-0805">Transcription regulation</keyword>
<name>A0ABV8RZY7_9BURK</name>
<dbReference type="InterPro" id="IPR039420">
    <property type="entry name" value="WalR-like"/>
</dbReference>
<protein>
    <submittedName>
        <fullName evidence="8">Response regulator transcription factor</fullName>
    </submittedName>
</protein>
<dbReference type="PANTHER" id="PTHR48111">
    <property type="entry name" value="REGULATOR OF RPOS"/>
    <property type="match status" value="1"/>
</dbReference>
<keyword evidence="3" id="KW-0804">Transcription</keyword>
<proteinExistence type="predicted"/>
<evidence type="ECO:0000256" key="3">
    <source>
        <dbReference type="ARBA" id="ARBA00023163"/>
    </source>
</evidence>
<feature type="domain" description="Response regulatory" evidence="6">
    <location>
        <begin position="6"/>
        <end position="120"/>
    </location>
</feature>
<dbReference type="CDD" id="cd00383">
    <property type="entry name" value="trans_reg_C"/>
    <property type="match status" value="1"/>
</dbReference>
<reference evidence="9" key="1">
    <citation type="journal article" date="2019" name="Int. J. Syst. Evol. Microbiol.">
        <title>The Global Catalogue of Microorganisms (GCM) 10K type strain sequencing project: providing services to taxonomists for standard genome sequencing and annotation.</title>
        <authorList>
            <consortium name="The Broad Institute Genomics Platform"/>
            <consortium name="The Broad Institute Genome Sequencing Center for Infectious Disease"/>
            <person name="Wu L."/>
            <person name="Ma J."/>
        </authorList>
    </citation>
    <scope>NUCLEOTIDE SEQUENCE [LARGE SCALE GENOMIC DNA]</scope>
    <source>
        <strain evidence="9">CGMCC 1.19029</strain>
    </source>
</reference>
<keyword evidence="4" id="KW-0597">Phosphoprotein</keyword>
<evidence type="ECO:0000313" key="8">
    <source>
        <dbReference type="EMBL" id="MFC4298767.1"/>
    </source>
</evidence>
<dbReference type="PROSITE" id="PS51755">
    <property type="entry name" value="OMPR_PHOB"/>
    <property type="match status" value="1"/>
</dbReference>
<dbReference type="SMART" id="SM00862">
    <property type="entry name" value="Trans_reg_C"/>
    <property type="match status" value="1"/>
</dbReference>
<evidence type="ECO:0000256" key="4">
    <source>
        <dbReference type="PROSITE-ProRule" id="PRU00169"/>
    </source>
</evidence>
<evidence type="ECO:0000313" key="9">
    <source>
        <dbReference type="Proteomes" id="UP001595756"/>
    </source>
</evidence>
<feature type="modified residue" description="4-aspartylphosphate" evidence="4">
    <location>
        <position position="55"/>
    </location>
</feature>
<dbReference type="SUPFAM" id="SSF52172">
    <property type="entry name" value="CheY-like"/>
    <property type="match status" value="1"/>
</dbReference>
<keyword evidence="2 5" id="KW-0238">DNA-binding</keyword>
<dbReference type="Pfam" id="PF00486">
    <property type="entry name" value="Trans_reg_C"/>
    <property type="match status" value="1"/>
</dbReference>
<dbReference type="Pfam" id="PF00072">
    <property type="entry name" value="Response_reg"/>
    <property type="match status" value="1"/>
</dbReference>
<keyword evidence="9" id="KW-1185">Reference proteome</keyword>
<evidence type="ECO:0000259" key="6">
    <source>
        <dbReference type="PROSITE" id="PS50110"/>
    </source>
</evidence>
<comment type="caution">
    <text evidence="8">The sequence shown here is derived from an EMBL/GenBank/DDBJ whole genome shotgun (WGS) entry which is preliminary data.</text>
</comment>
<organism evidence="8 9">
    <name type="scientific">Castellaniella hirudinis</name>
    <dbReference type="NCBI Taxonomy" id="1144617"/>
    <lineage>
        <taxon>Bacteria</taxon>
        <taxon>Pseudomonadati</taxon>
        <taxon>Pseudomonadota</taxon>
        <taxon>Betaproteobacteria</taxon>
        <taxon>Burkholderiales</taxon>
        <taxon>Alcaligenaceae</taxon>
        <taxon>Castellaniella</taxon>
    </lineage>
</organism>
<dbReference type="SMART" id="SM00448">
    <property type="entry name" value="REC"/>
    <property type="match status" value="1"/>
</dbReference>
<evidence type="ECO:0000256" key="2">
    <source>
        <dbReference type="ARBA" id="ARBA00023125"/>
    </source>
</evidence>
<dbReference type="Proteomes" id="UP001595756">
    <property type="component" value="Unassembled WGS sequence"/>
</dbReference>
<evidence type="ECO:0000256" key="1">
    <source>
        <dbReference type="ARBA" id="ARBA00023015"/>
    </source>
</evidence>
<dbReference type="InterPro" id="IPR001789">
    <property type="entry name" value="Sig_transdc_resp-reg_receiver"/>
</dbReference>
<feature type="DNA-binding region" description="OmpR/PhoB-type" evidence="5">
    <location>
        <begin position="127"/>
        <end position="227"/>
    </location>
</feature>
<feature type="domain" description="OmpR/PhoB-type" evidence="7">
    <location>
        <begin position="127"/>
        <end position="227"/>
    </location>
</feature>
<gene>
    <name evidence="8" type="ORF">ACFO0J_12000</name>
</gene>
<dbReference type="InterPro" id="IPR011006">
    <property type="entry name" value="CheY-like_superfamily"/>
</dbReference>
<dbReference type="RefSeq" id="WP_376813327.1">
    <property type="nucleotide sequence ID" value="NZ_JBHSDY010000007.1"/>
</dbReference>
<dbReference type="Gene3D" id="3.40.50.2300">
    <property type="match status" value="1"/>
</dbReference>
<sequence>MDTCLNIVVVEDHEALRFITVEALKSHGHRVTGVESAESLQECLGSQAIDLIVVDINLPGEDGLSLARRLKQSHPGLGVIVVSVRDRLDQKLGAYESGADVYLTKPVSVEELCASVAALGKRLPGVQPLQSLPPQGFSLDLQRMRLRGPAGETPLTSQEATLLAALVRAPGRRLETWQLLDQLGWLDTPGKNALEVPMSRLRRKLVRVGAADHPLIAIRKYGYQLGCAVVIDRP</sequence>
<dbReference type="PROSITE" id="PS50110">
    <property type="entry name" value="RESPONSE_REGULATORY"/>
    <property type="match status" value="1"/>
</dbReference>
<dbReference type="InterPro" id="IPR001867">
    <property type="entry name" value="OmpR/PhoB-type_DNA-bd"/>
</dbReference>
<dbReference type="EMBL" id="JBHSDY010000007">
    <property type="protein sequence ID" value="MFC4298767.1"/>
    <property type="molecule type" value="Genomic_DNA"/>
</dbReference>